<organism evidence="3 4">
    <name type="scientific">Fusarium mundagurra</name>
    <dbReference type="NCBI Taxonomy" id="1567541"/>
    <lineage>
        <taxon>Eukaryota</taxon>
        <taxon>Fungi</taxon>
        <taxon>Dikarya</taxon>
        <taxon>Ascomycota</taxon>
        <taxon>Pezizomycotina</taxon>
        <taxon>Sordariomycetes</taxon>
        <taxon>Hypocreomycetidae</taxon>
        <taxon>Hypocreales</taxon>
        <taxon>Nectriaceae</taxon>
        <taxon>Fusarium</taxon>
        <taxon>Fusarium fujikuroi species complex</taxon>
    </lineage>
</organism>
<feature type="domain" description="DUF8212" evidence="2">
    <location>
        <begin position="227"/>
        <end position="263"/>
    </location>
</feature>
<evidence type="ECO:0000259" key="1">
    <source>
        <dbReference type="Pfam" id="PF06985"/>
    </source>
</evidence>
<evidence type="ECO:0000313" key="3">
    <source>
        <dbReference type="EMBL" id="KAF5724311.1"/>
    </source>
</evidence>
<dbReference type="PANTHER" id="PTHR10622:SF10">
    <property type="entry name" value="HET DOMAIN-CONTAINING PROTEIN"/>
    <property type="match status" value="1"/>
</dbReference>
<dbReference type="AlphaFoldDB" id="A0A8H5Z6R8"/>
<evidence type="ECO:0000259" key="2">
    <source>
        <dbReference type="Pfam" id="PF26640"/>
    </source>
</evidence>
<evidence type="ECO:0000313" key="4">
    <source>
        <dbReference type="Proteomes" id="UP000544331"/>
    </source>
</evidence>
<keyword evidence="4" id="KW-1185">Reference proteome</keyword>
<gene>
    <name evidence="3" type="ORF">FMUND_957</name>
</gene>
<dbReference type="PANTHER" id="PTHR10622">
    <property type="entry name" value="HET DOMAIN-CONTAINING PROTEIN"/>
    <property type="match status" value="1"/>
</dbReference>
<accession>A0A8H5Z6R8</accession>
<dbReference type="OrthoDB" id="674604at2759"/>
<dbReference type="Pfam" id="PF06985">
    <property type="entry name" value="HET"/>
    <property type="match status" value="1"/>
</dbReference>
<name>A0A8H5Z6R8_9HYPO</name>
<dbReference type="EMBL" id="JAAOAN010000039">
    <property type="protein sequence ID" value="KAF5724311.1"/>
    <property type="molecule type" value="Genomic_DNA"/>
</dbReference>
<comment type="caution">
    <text evidence="3">The sequence shown here is derived from an EMBL/GenBank/DDBJ whole genome shotgun (WGS) entry which is preliminary data.</text>
</comment>
<dbReference type="Pfam" id="PF26640">
    <property type="entry name" value="DUF8212"/>
    <property type="match status" value="1"/>
</dbReference>
<dbReference type="InterPro" id="IPR058525">
    <property type="entry name" value="DUF8212"/>
</dbReference>
<dbReference type="Proteomes" id="UP000544331">
    <property type="component" value="Unassembled WGS sequence"/>
</dbReference>
<proteinExistence type="predicted"/>
<sequence>MWLLNTDTLELKEFFDNAIPPYAILSHKWSDEEVSWYDMRGNHATIETKTGYKKMSDFCANAKKLGYSYAWMDSCCIDKRNSADLSEAINSMYRYYRDSGQCLVYLADVPPVDSDDMNLTGQRTSICNSLWFTRGWTLQELIAPKQRQFFASDWTVIELSIELITQITGIEARVLHDQDFLSQFCIARRMSWASKRQTTRDEDRAYSLMGIFNVHMPVIYGEGLRSAFRRLQTEIIQTSSDQTIFVWRGAYESSGLLAHSPSDFANTPRLGLWKPINLSPFSMTNVGLNIRMNIVEKEQEPTQAGTQTRKTVLGALQCDALDGIVPKLMCLYLESVPHASFLVNSKTCQAYRRVRCNEFRETRVGAFKGQSGPSHLKDVLILQDEHMEFVVRAIDEHRCRWEDYGNARRITVVDSDLQ</sequence>
<reference evidence="3 4" key="1">
    <citation type="submission" date="2020-05" db="EMBL/GenBank/DDBJ databases">
        <title>Identification and distribution of gene clusters putatively required for synthesis of sphingolipid metabolism inhibitors in phylogenetically diverse species of the filamentous fungus Fusarium.</title>
        <authorList>
            <person name="Kim H.-S."/>
            <person name="Busman M."/>
            <person name="Brown D.W."/>
            <person name="Divon H."/>
            <person name="Uhlig S."/>
            <person name="Proctor R.H."/>
        </authorList>
    </citation>
    <scope>NUCLEOTIDE SEQUENCE [LARGE SCALE GENOMIC DNA]</scope>
    <source>
        <strain evidence="3 4">NRRL 66235</strain>
    </source>
</reference>
<feature type="domain" description="Heterokaryon incompatibility" evidence="1">
    <location>
        <begin position="22"/>
        <end position="108"/>
    </location>
</feature>
<dbReference type="InterPro" id="IPR010730">
    <property type="entry name" value="HET"/>
</dbReference>
<protein>
    <submittedName>
        <fullName evidence="3">Heterokaryon incompatibility protein</fullName>
    </submittedName>
</protein>